<dbReference type="AlphaFoldDB" id="A0AAD3RDH1"/>
<feature type="transmembrane region" description="Helical" evidence="6">
    <location>
        <begin position="88"/>
        <end position="115"/>
    </location>
</feature>
<evidence type="ECO:0000256" key="4">
    <source>
        <dbReference type="ARBA" id="ARBA00022989"/>
    </source>
</evidence>
<evidence type="ECO:0000256" key="5">
    <source>
        <dbReference type="ARBA" id="ARBA00023136"/>
    </source>
</evidence>
<evidence type="ECO:0000256" key="2">
    <source>
        <dbReference type="ARBA" id="ARBA00006840"/>
    </source>
</evidence>
<keyword evidence="3 6" id="KW-0812">Transmembrane</keyword>
<dbReference type="InterPro" id="IPR008952">
    <property type="entry name" value="Tetraspanin_EC2_sf"/>
</dbReference>
<dbReference type="PANTHER" id="PTHR19282:SF561">
    <property type="entry name" value="TETRASPANIN"/>
    <property type="match status" value="1"/>
</dbReference>
<dbReference type="Proteomes" id="UP001279410">
    <property type="component" value="Unassembled WGS sequence"/>
</dbReference>
<dbReference type="PANTHER" id="PTHR19282">
    <property type="entry name" value="TETRASPANIN"/>
    <property type="match status" value="1"/>
</dbReference>
<feature type="transmembrane region" description="Helical" evidence="6">
    <location>
        <begin position="172"/>
        <end position="196"/>
    </location>
</feature>
<name>A0AAD3RDH1_LATJO</name>
<evidence type="ECO:0000313" key="8">
    <source>
        <dbReference type="Proteomes" id="UP001279410"/>
    </source>
</evidence>
<keyword evidence="8" id="KW-1185">Reference proteome</keyword>
<dbReference type="EMBL" id="BRZM01000091">
    <property type="protein sequence ID" value="GLD66329.1"/>
    <property type="molecule type" value="Genomic_DNA"/>
</dbReference>
<comment type="subcellular location">
    <subcellularLocation>
        <location evidence="1">Membrane</location>
        <topology evidence="1">Multi-pass membrane protein</topology>
    </subcellularLocation>
</comment>
<sequence>MNRVWSLAGTGPSGTITTAYYRGPWPVPVCDIPDRSHSMLFRTTSFQFFEASAKDNINVKQTSAGRQTSVQYSVKKEKKKKAKMCCSGFLKMMMFVFNGGIFLAGAAILGVGVWVKVDSGSLLGILENVDGTPSGISQLVNVSYLLMAVGGVLLVIGFLGCCGAIKESRCMLLTFFSIVLIIFIIEVAGAVVLFVFQGLAEQLLAGLETEVRESIRKNYGKSESLTSLWNATMEEFKCCGYLNYTDFDNSPFQGGKDVYPQTCCNATTTTGTCNRNAAHLSMVDGCFDMLLQLIEDNAVIVAAVALGIAALEIAAMVVSMSLYKNIGNKA</sequence>
<dbReference type="Gene3D" id="1.10.1450.10">
    <property type="entry name" value="Tetraspanin"/>
    <property type="match status" value="1"/>
</dbReference>
<keyword evidence="5 6" id="KW-0472">Membrane</keyword>
<reference evidence="7" key="1">
    <citation type="submission" date="2022-08" db="EMBL/GenBank/DDBJ databases">
        <title>Genome sequencing of akame (Lates japonicus).</title>
        <authorList>
            <person name="Hashiguchi Y."/>
            <person name="Takahashi H."/>
        </authorList>
    </citation>
    <scope>NUCLEOTIDE SEQUENCE</scope>
    <source>
        <strain evidence="7">Kochi</strain>
    </source>
</reference>
<dbReference type="InterPro" id="IPR018499">
    <property type="entry name" value="Tetraspanin/Peripherin"/>
</dbReference>
<comment type="caution">
    <text evidence="7">The sequence shown here is derived from an EMBL/GenBank/DDBJ whole genome shotgun (WGS) entry which is preliminary data.</text>
</comment>
<organism evidence="7 8">
    <name type="scientific">Lates japonicus</name>
    <name type="common">Japanese lates</name>
    <dbReference type="NCBI Taxonomy" id="270547"/>
    <lineage>
        <taxon>Eukaryota</taxon>
        <taxon>Metazoa</taxon>
        <taxon>Chordata</taxon>
        <taxon>Craniata</taxon>
        <taxon>Vertebrata</taxon>
        <taxon>Euteleostomi</taxon>
        <taxon>Actinopterygii</taxon>
        <taxon>Neopterygii</taxon>
        <taxon>Teleostei</taxon>
        <taxon>Neoteleostei</taxon>
        <taxon>Acanthomorphata</taxon>
        <taxon>Carangaria</taxon>
        <taxon>Carangaria incertae sedis</taxon>
        <taxon>Centropomidae</taxon>
        <taxon>Lates</taxon>
    </lineage>
</organism>
<dbReference type="SUPFAM" id="SSF48652">
    <property type="entry name" value="Tetraspanin"/>
    <property type="match status" value="1"/>
</dbReference>
<evidence type="ECO:0000256" key="6">
    <source>
        <dbReference type="SAM" id="Phobius"/>
    </source>
</evidence>
<dbReference type="Pfam" id="PF00335">
    <property type="entry name" value="Tetraspanin"/>
    <property type="match status" value="1"/>
</dbReference>
<dbReference type="GO" id="GO:0005886">
    <property type="term" value="C:plasma membrane"/>
    <property type="evidence" value="ECO:0007669"/>
    <property type="project" value="TreeGrafter"/>
</dbReference>
<accession>A0AAD3RDH1</accession>
<dbReference type="CDD" id="cd03156">
    <property type="entry name" value="uroplakin_I_like_LEL"/>
    <property type="match status" value="1"/>
</dbReference>
<gene>
    <name evidence="7" type="ORF">AKAME5_001773100</name>
</gene>
<protein>
    <submittedName>
        <fullName evidence="7">Tetraspanin-1-like protein</fullName>
    </submittedName>
</protein>
<dbReference type="InterPro" id="IPR018503">
    <property type="entry name" value="Tetraspanin_CS"/>
</dbReference>
<evidence type="ECO:0000256" key="3">
    <source>
        <dbReference type="ARBA" id="ARBA00022692"/>
    </source>
</evidence>
<feature type="transmembrane region" description="Helical" evidence="6">
    <location>
        <begin position="142"/>
        <end position="165"/>
    </location>
</feature>
<comment type="similarity">
    <text evidence="2">Belongs to the tetraspanin (TM4SF) family.</text>
</comment>
<proteinExistence type="inferred from homology"/>
<evidence type="ECO:0000256" key="1">
    <source>
        <dbReference type="ARBA" id="ARBA00004141"/>
    </source>
</evidence>
<dbReference type="PRINTS" id="PR00259">
    <property type="entry name" value="TMFOUR"/>
</dbReference>
<feature type="transmembrane region" description="Helical" evidence="6">
    <location>
        <begin position="298"/>
        <end position="323"/>
    </location>
</feature>
<evidence type="ECO:0000313" key="7">
    <source>
        <dbReference type="EMBL" id="GLD66329.1"/>
    </source>
</evidence>
<dbReference type="PROSITE" id="PS00421">
    <property type="entry name" value="TM4_1"/>
    <property type="match status" value="1"/>
</dbReference>
<keyword evidence="4 6" id="KW-1133">Transmembrane helix</keyword>